<proteinExistence type="predicted"/>
<feature type="domain" description="Peptidase S8/S53" evidence="1">
    <location>
        <begin position="310"/>
        <end position="669"/>
    </location>
</feature>
<dbReference type="CDD" id="cd04847">
    <property type="entry name" value="Peptidases_S8_Subtilisin_like_2"/>
    <property type="match status" value="1"/>
</dbReference>
<dbReference type="RefSeq" id="WP_249245124.1">
    <property type="nucleotide sequence ID" value="NZ_JAKPBZ010000112.1"/>
</dbReference>
<keyword evidence="3" id="KW-1185">Reference proteome</keyword>
<dbReference type="InterPro" id="IPR034074">
    <property type="entry name" value="Y4bN_pept_dom"/>
</dbReference>
<dbReference type="Proteomes" id="UP001203069">
    <property type="component" value="Unassembled WGS sequence"/>
</dbReference>
<dbReference type="Pfam" id="PF00082">
    <property type="entry name" value="Peptidase_S8"/>
    <property type="match status" value="1"/>
</dbReference>
<name>A0ABT0MVX6_9GAMM</name>
<dbReference type="EMBL" id="JAKPBZ010000112">
    <property type="protein sequence ID" value="MCL2893747.1"/>
    <property type="molecule type" value="Genomic_DNA"/>
</dbReference>
<evidence type="ECO:0000313" key="3">
    <source>
        <dbReference type="Proteomes" id="UP001203069"/>
    </source>
</evidence>
<dbReference type="SUPFAM" id="SSF52743">
    <property type="entry name" value="Subtilisin-like"/>
    <property type="match status" value="1"/>
</dbReference>
<gene>
    <name evidence="2" type="ORF">MFP26_13745</name>
</gene>
<evidence type="ECO:0000259" key="1">
    <source>
        <dbReference type="Pfam" id="PF00082"/>
    </source>
</evidence>
<dbReference type="InterPro" id="IPR000209">
    <property type="entry name" value="Peptidase_S8/S53_dom"/>
</dbReference>
<sequence length="873" mass="97735">MDLNPLLVFNEPEKDGKRGKLPGGGETVLGPGRRAQAERIFPKIEELERKFAEHIQLTPTPEGLLPEKVLVLEIAGDVQDLARALAQVRGFEFLSNYLLEEVEDETFYTEDKNGNHEPVGRNVYLAMSNQAGLRKLLAMWRAYHKTGKIEDGFAPLKHAFDQLADIRFWDTRDRLENTFLIDDWSERVAEAREDDDPLIPFEIELWFRPSAPYRNSLESHIRETIQKAGGIITLPYVHENIRYHALIGRLPLSKVREVIGSAGPVLELMRCDEVMFFRPLGQCTAPLISTHEEPLPDDSAVPMDEMESDQPVVALLDGYPLSNHTTLQGRLIIDDPDEFESLYVKPSEHIHGTSMASLIIYGDLNDRNQLPVSRPLYVRPIMAPERENMKGHRPEQIPSSCLPVDLIHRAVKRMKEGEEGLPPVAPEVVIINLSVGDRYRLFDRQMSPWARMLDWLSVKYDVLFVVSAGNVGQQLTLAGITERELATIMTMRLEESAIRAIASQRQERRMMSPAEAINVLTVSAAHHDGFIGSVRHHLIDVFPSLGMFSPVNPVTLGRKNAVKPEIHMPGGRQVYANKTLTAAGDVRLSPVSSVQFGPGVKTALPSSNAGALNTYGYTAGTSNATALATRRLAFLYETLQEMKTLGYAQALASAPDAVILKALMVHGAEHNEMARNIISEYLKEAHNSRTFNSDLHQYLGFGRVNETRIHGCRNNQATLLYTGIIRDGESQKYQLPLPASLAATTVNRRLIVTVAWFSPIRYDHQDYRAAQLWAKPEHEKVRADNGDYYHPHLRQGTVFHEVRKGAKAAAYVQGDMLSISVHCYGRAGATNLEVSYALVVTLDAPGTNLPIYQEVRQGLTINTQQRANTENRQ</sequence>
<organism evidence="2 3">
    <name type="scientific">Brenneria tiliae</name>
    <dbReference type="NCBI Taxonomy" id="2914984"/>
    <lineage>
        <taxon>Bacteria</taxon>
        <taxon>Pseudomonadati</taxon>
        <taxon>Pseudomonadota</taxon>
        <taxon>Gammaproteobacteria</taxon>
        <taxon>Enterobacterales</taxon>
        <taxon>Pectobacteriaceae</taxon>
        <taxon>Brenneria</taxon>
    </lineage>
</organism>
<accession>A0ABT0MVX6</accession>
<dbReference type="InterPro" id="IPR036852">
    <property type="entry name" value="Peptidase_S8/S53_dom_sf"/>
</dbReference>
<comment type="caution">
    <text evidence="2">The sequence shown here is derived from an EMBL/GenBank/DDBJ whole genome shotgun (WGS) entry which is preliminary data.</text>
</comment>
<evidence type="ECO:0000313" key="2">
    <source>
        <dbReference type="EMBL" id="MCL2893747.1"/>
    </source>
</evidence>
<protein>
    <submittedName>
        <fullName evidence="2">S8 family peptidase</fullName>
    </submittedName>
</protein>
<dbReference type="Gene3D" id="3.40.50.200">
    <property type="entry name" value="Peptidase S8/S53 domain"/>
    <property type="match status" value="1"/>
</dbReference>
<reference evidence="2 3" key="1">
    <citation type="submission" date="2022-02" db="EMBL/GenBank/DDBJ databases">
        <title>Description of Brenneria tiliae sp. nov. isolated from symptomatic Tilia x moltkei and Tilia x europaea trees in the UK.</title>
        <authorList>
            <person name="Kile H."/>
        </authorList>
    </citation>
    <scope>NUCLEOTIDE SEQUENCE [LARGE SCALE GENOMIC DNA]</scope>
    <source>
        <strain evidence="2 3">MC1SB4.1</strain>
    </source>
</reference>